<dbReference type="Proteomes" id="UP000322530">
    <property type="component" value="Unassembled WGS sequence"/>
</dbReference>
<dbReference type="Gene3D" id="1.10.287.1120">
    <property type="entry name" value="Bipartite methylase S protein"/>
    <property type="match status" value="1"/>
</dbReference>
<comment type="caution">
    <text evidence="5">The sequence shown here is derived from an EMBL/GenBank/DDBJ whole genome shotgun (WGS) entry which is preliminary data.</text>
</comment>
<name>A0A5A5TBS9_9CHLR</name>
<evidence type="ECO:0000256" key="1">
    <source>
        <dbReference type="ARBA" id="ARBA00010923"/>
    </source>
</evidence>
<dbReference type="EMBL" id="BIXY01000031">
    <property type="protein sequence ID" value="GCF08838.1"/>
    <property type="molecule type" value="Genomic_DNA"/>
</dbReference>
<evidence type="ECO:0000259" key="4">
    <source>
        <dbReference type="Pfam" id="PF01420"/>
    </source>
</evidence>
<dbReference type="InterPro" id="IPR000055">
    <property type="entry name" value="Restrct_endonuc_typeI_TRD"/>
</dbReference>
<evidence type="ECO:0000256" key="3">
    <source>
        <dbReference type="ARBA" id="ARBA00023125"/>
    </source>
</evidence>
<keyword evidence="6" id="KW-1185">Reference proteome</keyword>
<dbReference type="RefSeq" id="WP_172632071.1">
    <property type="nucleotide sequence ID" value="NZ_BIXY01000031.1"/>
</dbReference>
<dbReference type="SUPFAM" id="SSF116734">
    <property type="entry name" value="DNA methylase specificity domain"/>
    <property type="match status" value="2"/>
</dbReference>
<proteinExistence type="inferred from homology"/>
<evidence type="ECO:0000256" key="2">
    <source>
        <dbReference type="ARBA" id="ARBA00022747"/>
    </source>
</evidence>
<gene>
    <name evidence="5" type="primary">hsdS-1</name>
    <name evidence="5" type="ORF">KDI_24020</name>
</gene>
<dbReference type="Gene3D" id="3.90.220.20">
    <property type="entry name" value="DNA methylase specificity domains"/>
    <property type="match status" value="2"/>
</dbReference>
<reference evidence="5 6" key="1">
    <citation type="submission" date="2019-01" db="EMBL/GenBank/DDBJ databases">
        <title>Draft genome sequence of Dictyobacter sp. Uno17.</title>
        <authorList>
            <person name="Wang C.M."/>
            <person name="Zheng Y."/>
            <person name="Sakai Y."/>
            <person name="Abe K."/>
            <person name="Yokota A."/>
            <person name="Yabe S."/>
        </authorList>
    </citation>
    <scope>NUCLEOTIDE SEQUENCE [LARGE SCALE GENOMIC DNA]</scope>
    <source>
        <strain evidence="5 6">Uno17</strain>
    </source>
</reference>
<dbReference type="PANTHER" id="PTHR30408:SF12">
    <property type="entry name" value="TYPE I RESTRICTION ENZYME MJAVIII SPECIFICITY SUBUNIT"/>
    <property type="match status" value="1"/>
</dbReference>
<evidence type="ECO:0000313" key="5">
    <source>
        <dbReference type="EMBL" id="GCF08838.1"/>
    </source>
</evidence>
<keyword evidence="2" id="KW-0680">Restriction system</keyword>
<dbReference type="PANTHER" id="PTHR30408">
    <property type="entry name" value="TYPE-1 RESTRICTION ENZYME ECOKI SPECIFICITY PROTEIN"/>
    <property type="match status" value="1"/>
</dbReference>
<evidence type="ECO:0000313" key="6">
    <source>
        <dbReference type="Proteomes" id="UP000322530"/>
    </source>
</evidence>
<dbReference type="Pfam" id="PF01420">
    <property type="entry name" value="Methylase_S"/>
    <property type="match status" value="2"/>
</dbReference>
<protein>
    <submittedName>
        <fullName evidence="5">Type I restriction system specificity protein</fullName>
    </submittedName>
</protein>
<feature type="domain" description="Type I restriction modification DNA specificity" evidence="4">
    <location>
        <begin position="212"/>
        <end position="377"/>
    </location>
</feature>
<dbReference type="CDD" id="cd17273">
    <property type="entry name" value="RMtype1_S_EcoJA69PI-TRD1-CR1_like"/>
    <property type="match status" value="1"/>
</dbReference>
<organism evidence="5 6">
    <name type="scientific">Dictyobacter arantiisoli</name>
    <dbReference type="NCBI Taxonomy" id="2014874"/>
    <lineage>
        <taxon>Bacteria</taxon>
        <taxon>Bacillati</taxon>
        <taxon>Chloroflexota</taxon>
        <taxon>Ktedonobacteria</taxon>
        <taxon>Ktedonobacterales</taxon>
        <taxon>Dictyobacteraceae</taxon>
        <taxon>Dictyobacter</taxon>
    </lineage>
</organism>
<dbReference type="GO" id="GO:0003677">
    <property type="term" value="F:DNA binding"/>
    <property type="evidence" value="ECO:0007669"/>
    <property type="project" value="UniProtKB-KW"/>
</dbReference>
<comment type="similarity">
    <text evidence="1">Belongs to the type-I restriction system S methylase family.</text>
</comment>
<dbReference type="InterPro" id="IPR044946">
    <property type="entry name" value="Restrct_endonuc_typeI_TRD_sf"/>
</dbReference>
<dbReference type="InterPro" id="IPR052021">
    <property type="entry name" value="Type-I_RS_S_subunit"/>
</dbReference>
<feature type="domain" description="Type I restriction modification DNA specificity" evidence="4">
    <location>
        <begin position="4"/>
        <end position="179"/>
    </location>
</feature>
<keyword evidence="3" id="KW-0238">DNA-binding</keyword>
<accession>A0A5A5TBS9</accession>
<dbReference type="AlphaFoldDB" id="A0A5A5TBS9"/>
<sequence>MVKSWEKIILRDVCEKINYGFTASSTMKPIGPKFLRITDIVPELINWNDVPFCSISEQEAKKYLLETGDIVIARTGATSGYAKHIKSHPSAIFASYLVRLRIKKEHDSQYIGLIVESGDYKRFIQANLGGSAQPQANAQILTSYPLSLPPLRIQHKIASILSAYDDLIENNTRRIAILEEMAQSLYQEWFVHYRFPGHKKNKLVESELGLIPEGWQLQLIGDVVEVLGGGTPSTKNPEYWLDGDIIWFSPTDLTAASSMFISDSAKKINAQGLQKSSARLFPAGSVMMTSRATIGVIAINTQPACTNQGFITCLPNEYMSAYQLYFWLAENKEKIISLASGSTFREINKATFRGLPVVIPEQKVSQHFNSIVQPLCQQIENLIFRNINLRRTRDLLLPKLIAGELDVEHLSVPSSVEEGLEVAEEPLEAAVSM</sequence>
<dbReference type="GO" id="GO:0009307">
    <property type="term" value="P:DNA restriction-modification system"/>
    <property type="evidence" value="ECO:0007669"/>
    <property type="project" value="UniProtKB-KW"/>
</dbReference>
<dbReference type="CDD" id="cd17521">
    <property type="entry name" value="RMtype1_S_Sau13435ORF2165P_TRD2-CR2_like"/>
    <property type="match status" value="1"/>
</dbReference>